<dbReference type="Pfam" id="PF05742">
    <property type="entry name" value="TANGO2"/>
    <property type="match status" value="1"/>
</dbReference>
<accession>A0A645F3V6</accession>
<organism evidence="1">
    <name type="scientific">bioreactor metagenome</name>
    <dbReference type="NCBI Taxonomy" id="1076179"/>
    <lineage>
        <taxon>unclassified sequences</taxon>
        <taxon>metagenomes</taxon>
        <taxon>ecological metagenomes</taxon>
    </lineage>
</organism>
<reference evidence="1" key="1">
    <citation type="submission" date="2019-08" db="EMBL/GenBank/DDBJ databases">
        <authorList>
            <person name="Kucharzyk K."/>
            <person name="Murdoch R.W."/>
            <person name="Higgins S."/>
            <person name="Loffler F."/>
        </authorList>
    </citation>
    <scope>NUCLEOTIDE SEQUENCE</scope>
</reference>
<name>A0A645F3V6_9ZZZZ</name>
<dbReference type="EMBL" id="VSSQ01053252">
    <property type="protein sequence ID" value="MPN07294.1"/>
    <property type="molecule type" value="Genomic_DNA"/>
</dbReference>
<proteinExistence type="predicted"/>
<comment type="caution">
    <text evidence="1">The sequence shown here is derived from an EMBL/GenBank/DDBJ whole genome shotgun (WGS) entry which is preliminary data.</text>
</comment>
<dbReference type="InterPro" id="IPR008551">
    <property type="entry name" value="TANGO2"/>
</dbReference>
<protein>
    <recommendedName>
        <fullName evidence="2">Transport and Golgi organization protein 2</fullName>
    </recommendedName>
</protein>
<evidence type="ECO:0008006" key="2">
    <source>
        <dbReference type="Google" id="ProtNLM"/>
    </source>
</evidence>
<gene>
    <name evidence="1" type="ORF">SDC9_154560</name>
</gene>
<evidence type="ECO:0000313" key="1">
    <source>
        <dbReference type="EMBL" id="MPN07294.1"/>
    </source>
</evidence>
<sequence length="244" mass="27285">MCTVIIHVPERAEHATRMLAVRDEDPTRPWDAPGPWWPDEYPEVIGVRDRRANGAWLAEDSPAGRLAIILNRDVLSVPDGSLESRGGIVLASVSGESLPQRPRTAGFNLVEVVGPRAWVTIWDGLRLRREQLEPGVHMISHDEVDDPRTARIVRWLPDYREITQRQGPEMAFEQWAHQWVAVLSASSALGPFDDRAIIRDNHPHGYPTMSLLVCVAEIRAERVQLASAVLPEPGVWAEAPFVLA</sequence>
<dbReference type="AlphaFoldDB" id="A0A645F3V6"/>